<evidence type="ECO:0000259" key="2">
    <source>
        <dbReference type="SMART" id="SM00014"/>
    </source>
</evidence>
<keyword evidence="4" id="KW-1185">Reference proteome</keyword>
<feature type="transmembrane region" description="Helical" evidence="1">
    <location>
        <begin position="129"/>
        <end position="150"/>
    </location>
</feature>
<dbReference type="InterPro" id="IPR036938">
    <property type="entry name" value="PAP2/HPO_sf"/>
</dbReference>
<dbReference type="SMART" id="SM00014">
    <property type="entry name" value="acidPPc"/>
    <property type="match status" value="1"/>
</dbReference>
<accession>A0A1M6I659</accession>
<organism evidence="3 4">
    <name type="scientific">Geosporobacter subterraneus DSM 17957</name>
    <dbReference type="NCBI Taxonomy" id="1121919"/>
    <lineage>
        <taxon>Bacteria</taxon>
        <taxon>Bacillati</taxon>
        <taxon>Bacillota</taxon>
        <taxon>Clostridia</taxon>
        <taxon>Peptostreptococcales</taxon>
        <taxon>Thermotaleaceae</taxon>
        <taxon>Geosporobacter</taxon>
    </lineage>
</organism>
<name>A0A1M6I659_9FIRM</name>
<dbReference type="InterPro" id="IPR000326">
    <property type="entry name" value="PAP2/HPO"/>
</dbReference>
<dbReference type="Gene3D" id="1.20.144.10">
    <property type="entry name" value="Phosphatidic acid phosphatase type 2/haloperoxidase"/>
    <property type="match status" value="1"/>
</dbReference>
<gene>
    <name evidence="3" type="ORF">SAMN02745975_01731</name>
</gene>
<keyword evidence="1" id="KW-1133">Transmembrane helix</keyword>
<sequence length="184" mass="20825">MNKIIRLIHVGDLKLFYMFNDGFKCSLFDRLVPVITGFGGAFFTVTTALILIIFGSDAFQAMGWQSIAALSTSHIFVHYLKKVFTRPRPFLNLSDINTFNMHLYDYSFPSGHTTAAFSLACTLSFHFPLLSWIFIGTAFIVGFSRVYLGVHYPSDVVVGMIIGTIFAAINHILFYPWIQQIFNL</sequence>
<evidence type="ECO:0000256" key="1">
    <source>
        <dbReference type="SAM" id="Phobius"/>
    </source>
</evidence>
<dbReference type="AlphaFoldDB" id="A0A1M6I659"/>
<reference evidence="4" key="1">
    <citation type="submission" date="2016-11" db="EMBL/GenBank/DDBJ databases">
        <authorList>
            <person name="Varghese N."/>
            <person name="Submissions S."/>
        </authorList>
    </citation>
    <scope>NUCLEOTIDE SEQUENCE [LARGE SCALE GENOMIC DNA]</scope>
    <source>
        <strain evidence="4">DSM 17957</strain>
    </source>
</reference>
<dbReference type="PANTHER" id="PTHR14969">
    <property type="entry name" value="SPHINGOSINE-1-PHOSPHATE PHOSPHOHYDROLASE"/>
    <property type="match status" value="1"/>
</dbReference>
<feature type="domain" description="Phosphatidic acid phosphatase type 2/haloperoxidase" evidence="2">
    <location>
        <begin position="64"/>
        <end position="171"/>
    </location>
</feature>
<dbReference type="RefSeq" id="WP_110940898.1">
    <property type="nucleotide sequence ID" value="NZ_FQZV01000020.1"/>
</dbReference>
<dbReference type="PANTHER" id="PTHR14969:SF13">
    <property type="entry name" value="AT30094P"/>
    <property type="match status" value="1"/>
</dbReference>
<dbReference type="OrthoDB" id="9789113at2"/>
<evidence type="ECO:0000313" key="4">
    <source>
        <dbReference type="Proteomes" id="UP000184536"/>
    </source>
</evidence>
<feature type="transmembrane region" description="Helical" evidence="1">
    <location>
        <begin position="156"/>
        <end position="178"/>
    </location>
</feature>
<dbReference type="EMBL" id="FQZV01000020">
    <property type="protein sequence ID" value="SHJ29926.1"/>
    <property type="molecule type" value="Genomic_DNA"/>
</dbReference>
<dbReference type="STRING" id="1121919.SAMN02745975_01731"/>
<evidence type="ECO:0000313" key="3">
    <source>
        <dbReference type="EMBL" id="SHJ29926.1"/>
    </source>
</evidence>
<keyword evidence="1" id="KW-0472">Membrane</keyword>
<feature type="transmembrane region" description="Helical" evidence="1">
    <location>
        <begin position="31"/>
        <end position="55"/>
    </location>
</feature>
<dbReference type="Proteomes" id="UP000184536">
    <property type="component" value="Unassembled WGS sequence"/>
</dbReference>
<proteinExistence type="predicted"/>
<dbReference type="Pfam" id="PF01569">
    <property type="entry name" value="PAP2"/>
    <property type="match status" value="1"/>
</dbReference>
<dbReference type="SUPFAM" id="SSF48317">
    <property type="entry name" value="Acid phosphatase/Vanadium-dependent haloperoxidase"/>
    <property type="match status" value="1"/>
</dbReference>
<keyword evidence="1" id="KW-0812">Transmembrane</keyword>
<dbReference type="CDD" id="cd01610">
    <property type="entry name" value="PAP2_like"/>
    <property type="match status" value="1"/>
</dbReference>
<protein>
    <submittedName>
        <fullName evidence="3">Undecaprenyl-diphosphatase</fullName>
    </submittedName>
</protein>